<reference evidence="10" key="3">
    <citation type="journal article" date="2016" name="Genome Announc.">
        <title>Complete Genome Sequences of Four Strains from the 2015-2016 Elizabethkingia anophelis Outbreak.</title>
        <authorList>
            <person name="Nicholson A.C."/>
            <person name="Whitney A.M."/>
            <person name="Emery B.D."/>
            <person name="Bell M.E."/>
            <person name="Gartin J.T."/>
            <person name="Humrighouse B.W."/>
            <person name="Loparev V.N."/>
            <person name="Batra D."/>
            <person name="Sheth M."/>
            <person name="Rowe L.A."/>
            <person name="Juieng P."/>
            <person name="Knipe K."/>
            <person name="Gulvik C."/>
            <person name="McQuiston J.R."/>
        </authorList>
    </citation>
    <scope>NUCLEOTIDE SEQUENCE</scope>
</reference>
<evidence type="ECO:0000256" key="3">
    <source>
        <dbReference type="ARBA" id="ARBA00022692"/>
    </source>
</evidence>
<keyword evidence="4" id="KW-0547">Nucleotide-binding</keyword>
<sequence length="187" mass="21859">MTTLKHEEQLQKLFTSINDWLKFAEAKNLGLLTLTAAFAFGFKQIDFPEDSVIEVVGCYIFLPIIFFSFLSSLISLFPIMVKIEKGHLIKSLISKFSNWIDNETSFENIHYYGYLRNLDEAEFEAKFLNKIGSNDSFTKYEIELSTQILYNSRITWLKYQLFKIGAYFFLLALLLSVILIPFIHYLK</sequence>
<dbReference type="AlphaFoldDB" id="A0A455ZDU9"/>
<evidence type="ECO:0000256" key="5">
    <source>
        <dbReference type="ARBA" id="ARBA00022989"/>
    </source>
</evidence>
<comment type="subcellular location">
    <subcellularLocation>
        <location evidence="1">Cell membrane</location>
    </subcellularLocation>
</comment>
<keyword evidence="7 8" id="KW-0472">Membrane</keyword>
<dbReference type="RefSeq" id="WP_058877912.1">
    <property type="nucleotide sequence ID" value="NZ_CP077751.1"/>
</dbReference>
<evidence type="ECO:0000256" key="2">
    <source>
        <dbReference type="ARBA" id="ARBA00022475"/>
    </source>
</evidence>
<protein>
    <recommendedName>
        <fullName evidence="9">Pycsar effector protein domain-containing protein</fullName>
    </recommendedName>
</protein>
<evidence type="ECO:0000256" key="8">
    <source>
        <dbReference type="SAM" id="Phobius"/>
    </source>
</evidence>
<keyword evidence="3 8" id="KW-0812">Transmembrane</keyword>
<evidence type="ECO:0000313" key="10">
    <source>
        <dbReference type="EMBL" id="DAC75033.1"/>
    </source>
</evidence>
<feature type="domain" description="Pycsar effector protein" evidence="9">
    <location>
        <begin position="10"/>
        <end position="180"/>
    </location>
</feature>
<organism evidence="10">
    <name type="scientific">Elizabethkingia anophelis</name>
    <dbReference type="NCBI Taxonomy" id="1117645"/>
    <lineage>
        <taxon>Bacteria</taxon>
        <taxon>Pseudomonadati</taxon>
        <taxon>Bacteroidota</taxon>
        <taxon>Flavobacteriia</taxon>
        <taxon>Flavobacteriales</taxon>
        <taxon>Weeksellaceae</taxon>
        <taxon>Elizabethkingia</taxon>
    </lineage>
</organism>
<keyword evidence="2" id="KW-1003">Cell membrane</keyword>
<name>A0A455ZDU9_9FLAO</name>
<reference evidence="10" key="7">
    <citation type="journal article" date="2017" name="Sci. Rep.">
        <title>Genomic features, phylogenetic relationships, and comparative genomics of Elizabethkingia anophelis strain EM361-97 isolated in Taiwan.</title>
        <authorList>
            <person name="Lin J.N."/>
            <person name="Lai C.H."/>
            <person name="Yang C.H."/>
            <person name="Huang Y.H."/>
            <person name="Lin H.H."/>
        </authorList>
    </citation>
    <scope>NUCLEOTIDE SEQUENCE</scope>
</reference>
<dbReference type="Pfam" id="PF18967">
    <property type="entry name" value="PycTM"/>
    <property type="match status" value="1"/>
</dbReference>
<reference evidence="10" key="6">
    <citation type="journal article" date="2017" name="Nat. Commun.">
        <title>Evolutionary dynamics and genomic features of the Elizabethkingia anophelis 2015 to 2016 Wisconsin outbreak strain.</title>
        <authorList>
            <person name="Perrin A."/>
            <person name="Larsonneur E."/>
            <person name="Nicholson A.C."/>
            <person name="Edwards D.J."/>
            <person name="Gundlach K.M."/>
            <person name="Whitney A.M."/>
            <person name="Gulvik C.A."/>
            <person name="Bell M.E."/>
            <person name="Rendueles O."/>
            <person name="Cury J."/>
            <person name="Hugon P."/>
            <person name="Clermont D."/>
            <person name="Enouf V."/>
            <person name="Loparev V."/>
            <person name="Juieng P."/>
            <person name="Monson T."/>
            <person name="Warshauer D."/>
            <person name="Elbadawi L.I."/>
            <person name="Walters M.S."/>
            <person name="Crist M.B."/>
            <person name="Noble-Wang J."/>
            <person name="Borlaug G."/>
            <person name="Rocha E.P.C."/>
            <person name="Criscuolo A."/>
            <person name="Touchon M."/>
            <person name="Davis J.P."/>
            <person name="Holt K.E."/>
            <person name="McQuiston J.R."/>
            <person name="Brisse S."/>
        </authorList>
    </citation>
    <scope>NUCLEOTIDE SEQUENCE</scope>
</reference>
<evidence type="ECO:0000256" key="6">
    <source>
        <dbReference type="ARBA" id="ARBA00023118"/>
    </source>
</evidence>
<reference evidence="10" key="8">
    <citation type="journal article" date="2018" name="J. ISSAAS">
        <title>In Silico Identification of Three Types of Integrative and Conjugative Elements (ICEs) in Elizabethkingia anophelis Strains Isolated from Around the World.</title>
        <authorList>
            <person name="Xu J."/>
            <person name="Pei D."/>
            <person name="Nicholson A."/>
            <person name="Lan Y."/>
            <person name="Xia Q."/>
        </authorList>
    </citation>
    <scope>NUCLEOTIDE SEQUENCE</scope>
</reference>
<evidence type="ECO:0000259" key="9">
    <source>
        <dbReference type="Pfam" id="PF18967"/>
    </source>
</evidence>
<evidence type="ECO:0000256" key="7">
    <source>
        <dbReference type="ARBA" id="ARBA00023136"/>
    </source>
</evidence>
<evidence type="ECO:0000256" key="1">
    <source>
        <dbReference type="ARBA" id="ARBA00004236"/>
    </source>
</evidence>
<reference evidence="10" key="2">
    <citation type="journal article" date="2014" name="PLoS ONE">
        <title>Insights from the genome annotation of Elizabethkingia anophelis from the malaria vector Anopheles gambiae.</title>
        <authorList>
            <person name="Kukutla P."/>
            <person name="Lindberg B.G."/>
            <person name="Pei D."/>
            <person name="Rayl M."/>
            <person name="Yu W."/>
            <person name="Steritz M."/>
            <person name="Faye I."/>
            <person name="Xu J."/>
        </authorList>
    </citation>
    <scope>NUCLEOTIDE SEQUENCE</scope>
</reference>
<accession>A0A455ZDU9</accession>
<reference evidence="10" key="4">
    <citation type="journal article" date="2016" name="Sci. Rep.">
        <title>Genomic epidemiology and global diversity of the emerging bacterial pathogen Elizabethkingia anophelis.</title>
        <authorList>
            <person name="Breurec S."/>
            <person name="Criscuolo A."/>
            <person name="Diancourt L."/>
            <person name="Rendueles O."/>
            <person name="Vandenbogaert M."/>
            <person name="Passet V."/>
            <person name="Caro V."/>
            <person name="Rocha E.P."/>
            <person name="Touchon M."/>
            <person name="Brisse S."/>
        </authorList>
    </citation>
    <scope>NUCLEOTIDE SEQUENCE</scope>
</reference>
<feature type="transmembrane region" description="Helical" evidence="8">
    <location>
        <begin position="60"/>
        <end position="81"/>
    </location>
</feature>
<proteinExistence type="predicted"/>
<reference evidence="10" key="5">
    <citation type="journal article" date="2017" name="Genome Announc.">
        <title>Complete Circularized Genome Sequences of Four Strains of Elizabethkingia anophelis, Including Two Novel Strains Isolated from Wild-Caught Anopheles sinensis.</title>
        <authorList>
            <person name="Pei D."/>
            <person name="Nicholson A.C."/>
            <person name="Jiang J."/>
            <person name="Chen H."/>
            <person name="Whitney A.M."/>
            <person name="Villarma A."/>
            <person name="Bell M."/>
            <person name="Humrighouse B."/>
            <person name="Rowe L.A."/>
            <person name="Sheth M."/>
            <person name="Batra D."/>
            <person name="Juieng P."/>
            <person name="Loparev V.N."/>
            <person name="McQuiston J.R."/>
            <person name="Lan Y."/>
            <person name="Ma Y."/>
            <person name="Xu J."/>
        </authorList>
    </citation>
    <scope>NUCLEOTIDE SEQUENCE</scope>
</reference>
<feature type="transmembrane region" description="Helical" evidence="8">
    <location>
        <begin position="164"/>
        <end position="186"/>
    </location>
</feature>
<evidence type="ECO:0000256" key="4">
    <source>
        <dbReference type="ARBA" id="ARBA00022741"/>
    </source>
</evidence>
<dbReference type="InterPro" id="IPR043760">
    <property type="entry name" value="PycTM_dom"/>
</dbReference>
<keyword evidence="6" id="KW-0051">Antiviral defense</keyword>
<feature type="transmembrane region" description="Helical" evidence="8">
    <location>
        <begin position="20"/>
        <end position="40"/>
    </location>
</feature>
<reference evidence="10" key="1">
    <citation type="journal article" date="2014" name="Genome Biol. Evol.">
        <title>Comparative genomic analysis of malaria mosquito vector-associated novel pathogen Elizabethkingia anophelis.</title>
        <authorList>
            <person name="Teo J."/>
            <person name="Tan S.Y."/>
            <person name="Liu Y."/>
            <person name="Tay M."/>
            <person name="Ding Y."/>
            <person name="Li Y."/>
            <person name="Kjelleberg S."/>
            <person name="Givskov M."/>
            <person name="Lin R.T."/>
            <person name="Yang L."/>
        </authorList>
    </citation>
    <scope>NUCLEOTIDE SEQUENCE</scope>
</reference>
<keyword evidence="5 8" id="KW-1133">Transmembrane helix</keyword>
<dbReference type="EMBL" id="BK010598">
    <property type="protein sequence ID" value="DAC75033.1"/>
    <property type="molecule type" value="Genomic_DNA"/>
</dbReference>